<dbReference type="Pfam" id="PF00176">
    <property type="entry name" value="SNF2-rel_dom"/>
    <property type="match status" value="1"/>
</dbReference>
<accession>A0A5B0N260</accession>
<dbReference type="Gene3D" id="3.40.50.10810">
    <property type="entry name" value="Tandem AAA-ATPase domain"/>
    <property type="match status" value="1"/>
</dbReference>
<sequence length="143" mass="16457">MRHLKYHGPQRHMISNTSMESANTIITSYEIVRAEFNQIQSSGSSGNSLIFSRFWFRVVLDEAHIIRTTESKTQNSIHAIKAERRLCLTGTPMQNSLHDLMALLNFICSNLKTPSNQWPEILKPYLQHGNSKPLQLILRHVML</sequence>
<name>A0A5B0N260_PUCGR</name>
<protein>
    <recommendedName>
        <fullName evidence="4">Helicase ATP-binding domain-containing protein</fullName>
    </recommendedName>
</protein>
<dbReference type="GO" id="GO:0016787">
    <property type="term" value="F:hydrolase activity"/>
    <property type="evidence" value="ECO:0007669"/>
    <property type="project" value="UniProtKB-KW"/>
</dbReference>
<organism evidence="5 6">
    <name type="scientific">Puccinia graminis f. sp. tritici</name>
    <dbReference type="NCBI Taxonomy" id="56615"/>
    <lineage>
        <taxon>Eukaryota</taxon>
        <taxon>Fungi</taxon>
        <taxon>Dikarya</taxon>
        <taxon>Basidiomycota</taxon>
        <taxon>Pucciniomycotina</taxon>
        <taxon>Pucciniomycetes</taxon>
        <taxon>Pucciniales</taxon>
        <taxon>Pucciniaceae</taxon>
        <taxon>Puccinia</taxon>
    </lineage>
</organism>
<evidence type="ECO:0000256" key="1">
    <source>
        <dbReference type="ARBA" id="ARBA00022741"/>
    </source>
</evidence>
<dbReference type="Proteomes" id="UP000325313">
    <property type="component" value="Unassembled WGS sequence"/>
</dbReference>
<gene>
    <name evidence="5" type="ORF">PGTUg99_026271</name>
</gene>
<keyword evidence="2" id="KW-0378">Hydrolase</keyword>
<evidence type="ECO:0000259" key="4">
    <source>
        <dbReference type="PROSITE" id="PS51192"/>
    </source>
</evidence>
<dbReference type="GO" id="GO:0005634">
    <property type="term" value="C:nucleus"/>
    <property type="evidence" value="ECO:0007669"/>
    <property type="project" value="TreeGrafter"/>
</dbReference>
<dbReference type="PANTHER" id="PTHR45626">
    <property type="entry name" value="TRANSCRIPTION TERMINATION FACTOR 2-RELATED"/>
    <property type="match status" value="1"/>
</dbReference>
<evidence type="ECO:0000256" key="3">
    <source>
        <dbReference type="ARBA" id="ARBA00022840"/>
    </source>
</evidence>
<dbReference type="InterPro" id="IPR000330">
    <property type="entry name" value="SNF2_N"/>
</dbReference>
<dbReference type="PROSITE" id="PS51192">
    <property type="entry name" value="HELICASE_ATP_BIND_1"/>
    <property type="match status" value="1"/>
</dbReference>
<dbReference type="InterPro" id="IPR014001">
    <property type="entry name" value="Helicase_ATP-bd"/>
</dbReference>
<feature type="domain" description="Helicase ATP-binding" evidence="4">
    <location>
        <begin position="1"/>
        <end position="110"/>
    </location>
</feature>
<evidence type="ECO:0000313" key="5">
    <source>
        <dbReference type="EMBL" id="KAA1083307.1"/>
    </source>
</evidence>
<evidence type="ECO:0000256" key="2">
    <source>
        <dbReference type="ARBA" id="ARBA00022801"/>
    </source>
</evidence>
<dbReference type="GO" id="GO:0008094">
    <property type="term" value="F:ATP-dependent activity, acting on DNA"/>
    <property type="evidence" value="ECO:0007669"/>
    <property type="project" value="TreeGrafter"/>
</dbReference>
<keyword evidence="3" id="KW-0067">ATP-binding</keyword>
<dbReference type="InterPro" id="IPR027417">
    <property type="entry name" value="P-loop_NTPase"/>
</dbReference>
<dbReference type="EMBL" id="VDEP01000438">
    <property type="protein sequence ID" value="KAA1083307.1"/>
    <property type="molecule type" value="Genomic_DNA"/>
</dbReference>
<dbReference type="PANTHER" id="PTHR45626:SF22">
    <property type="entry name" value="DNA REPAIR PROTEIN RAD5"/>
    <property type="match status" value="1"/>
</dbReference>
<dbReference type="InterPro" id="IPR038718">
    <property type="entry name" value="SNF2-like_sf"/>
</dbReference>
<proteinExistence type="predicted"/>
<comment type="caution">
    <text evidence="5">The sequence shown here is derived from an EMBL/GenBank/DDBJ whole genome shotgun (WGS) entry which is preliminary data.</text>
</comment>
<dbReference type="GO" id="GO:0006281">
    <property type="term" value="P:DNA repair"/>
    <property type="evidence" value="ECO:0007669"/>
    <property type="project" value="TreeGrafter"/>
</dbReference>
<evidence type="ECO:0000313" key="6">
    <source>
        <dbReference type="Proteomes" id="UP000325313"/>
    </source>
</evidence>
<dbReference type="InterPro" id="IPR050628">
    <property type="entry name" value="SNF2_RAD54_helicase_TF"/>
</dbReference>
<dbReference type="SUPFAM" id="SSF52540">
    <property type="entry name" value="P-loop containing nucleoside triphosphate hydrolases"/>
    <property type="match status" value="1"/>
</dbReference>
<keyword evidence="1" id="KW-0547">Nucleotide-binding</keyword>
<dbReference type="GO" id="GO:0005524">
    <property type="term" value="F:ATP binding"/>
    <property type="evidence" value="ECO:0007669"/>
    <property type="project" value="UniProtKB-KW"/>
</dbReference>
<reference evidence="5 6" key="1">
    <citation type="submission" date="2019-05" db="EMBL/GenBank/DDBJ databases">
        <title>Emergence of the Ug99 lineage of the wheat stem rust pathogen through somatic hybridization.</title>
        <authorList>
            <person name="Li F."/>
            <person name="Upadhyaya N.M."/>
            <person name="Sperschneider J."/>
            <person name="Matny O."/>
            <person name="Nguyen-Phuc H."/>
            <person name="Mago R."/>
            <person name="Raley C."/>
            <person name="Miller M.E."/>
            <person name="Silverstein K.A.T."/>
            <person name="Henningsen E."/>
            <person name="Hirsch C.D."/>
            <person name="Visser B."/>
            <person name="Pretorius Z.A."/>
            <person name="Steffenson B.J."/>
            <person name="Schwessinger B."/>
            <person name="Dodds P.N."/>
            <person name="Figueroa M."/>
        </authorList>
    </citation>
    <scope>NUCLEOTIDE SEQUENCE [LARGE SCALE GENOMIC DNA]</scope>
    <source>
        <strain evidence="5 6">Ug99</strain>
    </source>
</reference>
<dbReference type="AlphaFoldDB" id="A0A5B0N260"/>